<protein>
    <submittedName>
        <fullName evidence="1">Uncharacterized protein</fullName>
    </submittedName>
</protein>
<proteinExistence type="predicted"/>
<evidence type="ECO:0000313" key="1">
    <source>
        <dbReference type="EMBL" id="KAI8563109.1"/>
    </source>
</evidence>
<sequence length="268" mass="30060">MDPELGRCRRTDGKKWCCSRDVVAGQKYCKRHVDRGRNHSRQPGEIPKPSIPGGSSGGGVLNLTLLASQLVSSPTPHSIDVPYLNQSSGLMNRWSVIQSRVNKYSDCVCAIERSRTSRYNVEESIGAANQSYYNSEGHHFKWDGCWLLLKDSPKWLNYRGKQISKKQKTAHTNVEGFNVGLHQTIDSSTPATTPSLNAGSGSLDDENSPFVKESHELPQPCGRKPTENICRKKNVNELDAIKSFITEFRNLRKEQKEIAEQEISMLNK</sequence>
<evidence type="ECO:0000313" key="2">
    <source>
        <dbReference type="Proteomes" id="UP001062846"/>
    </source>
</evidence>
<gene>
    <name evidence="1" type="ORF">RHMOL_Rhmol03G0087700</name>
</gene>
<name>A0ACC0PDI5_RHOML</name>
<dbReference type="EMBL" id="CM046390">
    <property type="protein sequence ID" value="KAI8563109.1"/>
    <property type="molecule type" value="Genomic_DNA"/>
</dbReference>
<keyword evidence="2" id="KW-1185">Reference proteome</keyword>
<comment type="caution">
    <text evidence="1">The sequence shown here is derived from an EMBL/GenBank/DDBJ whole genome shotgun (WGS) entry which is preliminary data.</text>
</comment>
<dbReference type="Proteomes" id="UP001062846">
    <property type="component" value="Chromosome 3"/>
</dbReference>
<reference evidence="1" key="1">
    <citation type="submission" date="2022-02" db="EMBL/GenBank/DDBJ databases">
        <title>Plant Genome Project.</title>
        <authorList>
            <person name="Zhang R.-G."/>
        </authorList>
    </citation>
    <scope>NUCLEOTIDE SEQUENCE</scope>
    <source>
        <strain evidence="1">AT1</strain>
    </source>
</reference>
<organism evidence="1 2">
    <name type="scientific">Rhododendron molle</name>
    <name type="common">Chinese azalea</name>
    <name type="synonym">Azalea mollis</name>
    <dbReference type="NCBI Taxonomy" id="49168"/>
    <lineage>
        <taxon>Eukaryota</taxon>
        <taxon>Viridiplantae</taxon>
        <taxon>Streptophyta</taxon>
        <taxon>Embryophyta</taxon>
        <taxon>Tracheophyta</taxon>
        <taxon>Spermatophyta</taxon>
        <taxon>Magnoliopsida</taxon>
        <taxon>eudicotyledons</taxon>
        <taxon>Gunneridae</taxon>
        <taxon>Pentapetalae</taxon>
        <taxon>asterids</taxon>
        <taxon>Ericales</taxon>
        <taxon>Ericaceae</taxon>
        <taxon>Ericoideae</taxon>
        <taxon>Rhodoreae</taxon>
        <taxon>Rhododendron</taxon>
    </lineage>
</organism>
<accession>A0ACC0PDI5</accession>